<proteinExistence type="predicted"/>
<name>A0ABS2RCW1_9BACI</name>
<dbReference type="EMBL" id="JAFBFH010000040">
    <property type="protein sequence ID" value="MBM7717165.1"/>
    <property type="molecule type" value="Genomic_DNA"/>
</dbReference>
<gene>
    <name evidence="1" type="ORF">JOC94_004190</name>
</gene>
<dbReference type="Proteomes" id="UP000823485">
    <property type="component" value="Unassembled WGS sequence"/>
</dbReference>
<sequence>MQVVVIDDRADWMKKEDVWWVCFSRCPLYKKCSSHFGSNCKRLGGDKIPKVRDNDGSN</sequence>
<keyword evidence="2" id="KW-1185">Reference proteome</keyword>
<reference evidence="1 2" key="1">
    <citation type="submission" date="2021-01" db="EMBL/GenBank/DDBJ databases">
        <title>Genomic Encyclopedia of Type Strains, Phase IV (KMG-IV): sequencing the most valuable type-strain genomes for metagenomic binning, comparative biology and taxonomic classification.</title>
        <authorList>
            <person name="Goeker M."/>
        </authorList>
    </citation>
    <scope>NUCLEOTIDE SEQUENCE [LARGE SCALE GENOMIC DNA]</scope>
    <source>
        <strain evidence="1 2">DSM 105453</strain>
    </source>
</reference>
<comment type="caution">
    <text evidence="1">The sequence shown here is derived from an EMBL/GenBank/DDBJ whole genome shotgun (WGS) entry which is preliminary data.</text>
</comment>
<protein>
    <submittedName>
        <fullName evidence="1">Uncharacterized protein</fullName>
    </submittedName>
</protein>
<evidence type="ECO:0000313" key="2">
    <source>
        <dbReference type="Proteomes" id="UP000823485"/>
    </source>
</evidence>
<evidence type="ECO:0000313" key="1">
    <source>
        <dbReference type="EMBL" id="MBM7717165.1"/>
    </source>
</evidence>
<accession>A0ABS2RCW1</accession>
<organism evidence="1 2">
    <name type="scientific">Siminovitchia thermophila</name>
    <dbReference type="NCBI Taxonomy" id="1245522"/>
    <lineage>
        <taxon>Bacteria</taxon>
        <taxon>Bacillati</taxon>
        <taxon>Bacillota</taxon>
        <taxon>Bacilli</taxon>
        <taxon>Bacillales</taxon>
        <taxon>Bacillaceae</taxon>
        <taxon>Siminovitchia</taxon>
    </lineage>
</organism>